<keyword evidence="8" id="KW-0350">Heme biosynthesis</keyword>
<dbReference type="GO" id="GO:0016491">
    <property type="term" value="F:oxidoreductase activity"/>
    <property type="evidence" value="ECO:0007669"/>
    <property type="project" value="UniProtKB-KW"/>
</dbReference>
<dbReference type="EMBL" id="JANUAU010000004">
    <property type="protein sequence ID" value="MCS3677710.1"/>
    <property type="molecule type" value="Genomic_DNA"/>
</dbReference>
<keyword evidence="9 13" id="KW-0472">Membrane</keyword>
<keyword evidence="2" id="KW-1003">Cell membrane</keyword>
<accession>A0A9X2Q3U5</accession>
<feature type="region of interest" description="Disordered" evidence="12">
    <location>
        <begin position="304"/>
        <end position="330"/>
    </location>
</feature>
<evidence type="ECO:0000256" key="9">
    <source>
        <dbReference type="ARBA" id="ARBA00023136"/>
    </source>
</evidence>
<evidence type="ECO:0000313" key="15">
    <source>
        <dbReference type="Proteomes" id="UP001155027"/>
    </source>
</evidence>
<evidence type="ECO:0000256" key="11">
    <source>
        <dbReference type="ARBA" id="ARBA00023444"/>
    </source>
</evidence>
<feature type="compositionally biased region" description="Basic and acidic residues" evidence="12">
    <location>
        <begin position="319"/>
        <end position="330"/>
    </location>
</feature>
<keyword evidence="4" id="KW-0479">Metal-binding</keyword>
<evidence type="ECO:0000256" key="6">
    <source>
        <dbReference type="ARBA" id="ARBA00023002"/>
    </source>
</evidence>
<dbReference type="GO" id="GO:0046872">
    <property type="term" value="F:metal ion binding"/>
    <property type="evidence" value="ECO:0007669"/>
    <property type="project" value="UniProtKB-KW"/>
</dbReference>
<keyword evidence="7" id="KW-0408">Iron</keyword>
<keyword evidence="10" id="KW-1015">Disulfide bond</keyword>
<feature type="transmembrane region" description="Helical" evidence="13">
    <location>
        <begin position="273"/>
        <end position="299"/>
    </location>
</feature>
<gene>
    <name evidence="14" type="ORF">GGP71_001633</name>
</gene>
<evidence type="ECO:0000256" key="5">
    <source>
        <dbReference type="ARBA" id="ARBA00022989"/>
    </source>
</evidence>
<feature type="transmembrane region" description="Helical" evidence="13">
    <location>
        <begin position="132"/>
        <end position="154"/>
    </location>
</feature>
<feature type="transmembrane region" description="Helical" evidence="13">
    <location>
        <begin position="21"/>
        <end position="44"/>
    </location>
</feature>
<reference evidence="14" key="1">
    <citation type="submission" date="2022-08" db="EMBL/GenBank/DDBJ databases">
        <title>Genomic Encyclopedia of Type Strains, Phase V (KMG-V): Genome sequencing to study the core and pangenomes of soil and plant-associated prokaryotes.</title>
        <authorList>
            <person name="Whitman W."/>
        </authorList>
    </citation>
    <scope>NUCLEOTIDE SEQUENCE</scope>
    <source>
        <strain evidence="14">0</strain>
    </source>
</reference>
<evidence type="ECO:0000256" key="13">
    <source>
        <dbReference type="SAM" id="Phobius"/>
    </source>
</evidence>
<evidence type="ECO:0000256" key="8">
    <source>
        <dbReference type="ARBA" id="ARBA00023133"/>
    </source>
</evidence>
<comment type="caution">
    <text evidence="14">The sequence shown here is derived from an EMBL/GenBank/DDBJ whole genome shotgun (WGS) entry which is preliminary data.</text>
</comment>
<dbReference type="GO" id="GO:0006784">
    <property type="term" value="P:heme A biosynthetic process"/>
    <property type="evidence" value="ECO:0007669"/>
    <property type="project" value="InterPro"/>
</dbReference>
<keyword evidence="6" id="KW-0560">Oxidoreductase</keyword>
<feature type="transmembrane region" description="Helical" evidence="13">
    <location>
        <begin position="77"/>
        <end position="95"/>
    </location>
</feature>
<evidence type="ECO:0000256" key="7">
    <source>
        <dbReference type="ARBA" id="ARBA00023004"/>
    </source>
</evidence>
<dbReference type="InterPro" id="IPR003780">
    <property type="entry name" value="COX15/CtaA_fam"/>
</dbReference>
<evidence type="ECO:0000313" key="14">
    <source>
        <dbReference type="EMBL" id="MCS3677710.1"/>
    </source>
</evidence>
<comment type="pathway">
    <text evidence="11">Porphyrin-containing compound metabolism.</text>
</comment>
<evidence type="ECO:0000256" key="10">
    <source>
        <dbReference type="ARBA" id="ARBA00023157"/>
    </source>
</evidence>
<dbReference type="AlphaFoldDB" id="A0A9X2Q3U5"/>
<keyword evidence="5 13" id="KW-1133">Transmembrane helix</keyword>
<keyword evidence="3 13" id="KW-0812">Transmembrane</keyword>
<protein>
    <submittedName>
        <fullName evidence="14">Cytochrome c oxidase assembly protein subunit 15</fullName>
    </submittedName>
</protein>
<sequence length="330" mass="35647">MSPSRSRASDWTWRRRFSACTVLLTVFLLSWGGVVTSIGAGMAFPDWPTSLGSYNLINPVEEWWLVPAYLAEHGHRLIASLVGAFTVALAAWTWWEDPRAWMRKLSLAAVALVVLQGLLGGLRVLWVSLDLAMVHACVAQLFFATLVAMTLFVTDTWRRRDGVLPQTDSARHLRWWSYAAAAFIYLQIVLGALLRHPGAGMSGGYTTLHVAGAFAVVGVVLGAFVVAEKHFDAVPSVRRTAWVLLGTMGLQFALGLASLLLTLYEPGGQAGVIAYVVLTVAHLVVGAVLLGASVVMSLLTSRRPQHAPPSAPTNGATRDVPERSLARAEP</sequence>
<dbReference type="GO" id="GO:0016020">
    <property type="term" value="C:membrane"/>
    <property type="evidence" value="ECO:0007669"/>
    <property type="project" value="UniProtKB-SubCell"/>
</dbReference>
<feature type="transmembrane region" description="Helical" evidence="13">
    <location>
        <begin position="239"/>
        <end position="261"/>
    </location>
</feature>
<dbReference type="InterPro" id="IPR050450">
    <property type="entry name" value="COX15/CtaA_HemeA_synthase"/>
</dbReference>
<feature type="transmembrane region" description="Helical" evidence="13">
    <location>
        <begin position="175"/>
        <end position="194"/>
    </location>
</feature>
<evidence type="ECO:0000256" key="3">
    <source>
        <dbReference type="ARBA" id="ARBA00022692"/>
    </source>
</evidence>
<evidence type="ECO:0000256" key="4">
    <source>
        <dbReference type="ARBA" id="ARBA00022723"/>
    </source>
</evidence>
<comment type="subcellular location">
    <subcellularLocation>
        <location evidence="1">Membrane</location>
        <topology evidence="1">Multi-pass membrane protein</topology>
    </subcellularLocation>
</comment>
<dbReference type="Pfam" id="PF02628">
    <property type="entry name" value="COX15-CtaA"/>
    <property type="match status" value="1"/>
</dbReference>
<dbReference type="PANTHER" id="PTHR35457:SF1">
    <property type="entry name" value="HEME A SYNTHASE"/>
    <property type="match status" value="1"/>
</dbReference>
<proteinExistence type="predicted"/>
<organism evidence="14 15">
    <name type="scientific">Salinibacter ruber</name>
    <dbReference type="NCBI Taxonomy" id="146919"/>
    <lineage>
        <taxon>Bacteria</taxon>
        <taxon>Pseudomonadati</taxon>
        <taxon>Rhodothermota</taxon>
        <taxon>Rhodothermia</taxon>
        <taxon>Rhodothermales</taxon>
        <taxon>Salinibacteraceae</taxon>
        <taxon>Salinibacter</taxon>
    </lineage>
</organism>
<dbReference type="RefSeq" id="WP_259080110.1">
    <property type="nucleotide sequence ID" value="NZ_JANUAU010000004.1"/>
</dbReference>
<evidence type="ECO:0000256" key="2">
    <source>
        <dbReference type="ARBA" id="ARBA00022475"/>
    </source>
</evidence>
<feature type="transmembrane region" description="Helical" evidence="13">
    <location>
        <begin position="107"/>
        <end position="126"/>
    </location>
</feature>
<name>A0A9X2Q3U5_9BACT</name>
<evidence type="ECO:0000256" key="1">
    <source>
        <dbReference type="ARBA" id="ARBA00004141"/>
    </source>
</evidence>
<dbReference type="Proteomes" id="UP001155027">
    <property type="component" value="Unassembled WGS sequence"/>
</dbReference>
<evidence type="ECO:0000256" key="12">
    <source>
        <dbReference type="SAM" id="MobiDB-lite"/>
    </source>
</evidence>
<dbReference type="PANTHER" id="PTHR35457">
    <property type="entry name" value="HEME A SYNTHASE"/>
    <property type="match status" value="1"/>
</dbReference>
<feature type="transmembrane region" description="Helical" evidence="13">
    <location>
        <begin position="206"/>
        <end position="227"/>
    </location>
</feature>